<feature type="transmembrane region" description="Helical" evidence="1">
    <location>
        <begin position="248"/>
        <end position="277"/>
    </location>
</feature>
<evidence type="ECO:0000313" key="2">
    <source>
        <dbReference type="EMBL" id="MDQ8194319.1"/>
    </source>
</evidence>
<gene>
    <name evidence="2" type="ORF">QEH59_07775</name>
</gene>
<keyword evidence="1" id="KW-0472">Membrane</keyword>
<feature type="transmembrane region" description="Helical" evidence="1">
    <location>
        <begin position="283"/>
        <end position="303"/>
    </location>
</feature>
<dbReference type="EMBL" id="JARXIC010000010">
    <property type="protein sequence ID" value="MDQ8194319.1"/>
    <property type="molecule type" value="Genomic_DNA"/>
</dbReference>
<feature type="transmembrane region" description="Helical" evidence="1">
    <location>
        <begin position="219"/>
        <end position="236"/>
    </location>
</feature>
<feature type="transmembrane region" description="Helical" evidence="1">
    <location>
        <begin position="415"/>
        <end position="434"/>
    </location>
</feature>
<evidence type="ECO:0000256" key="1">
    <source>
        <dbReference type="SAM" id="Phobius"/>
    </source>
</evidence>
<feature type="transmembrane region" description="Helical" evidence="1">
    <location>
        <begin position="380"/>
        <end position="403"/>
    </location>
</feature>
<keyword evidence="1" id="KW-0812">Transmembrane</keyword>
<protein>
    <recommendedName>
        <fullName evidence="4">Glycosyltransferase RgtA/B/C/D-like domain-containing protein</fullName>
    </recommendedName>
</protein>
<reference evidence="2 3" key="1">
    <citation type="submission" date="2023-04" db="EMBL/GenBank/DDBJ databases">
        <title>A novel bacteria isolated from coastal sediment.</title>
        <authorList>
            <person name="Liu X.-J."/>
            <person name="Du Z.-J."/>
        </authorList>
    </citation>
    <scope>NUCLEOTIDE SEQUENCE [LARGE SCALE GENOMIC DNA]</scope>
    <source>
        <strain evidence="2 3">SDUM461004</strain>
    </source>
</reference>
<organism evidence="2 3">
    <name type="scientific">Thalassobacterium sedimentorum</name>
    <dbReference type="NCBI Taxonomy" id="3041258"/>
    <lineage>
        <taxon>Bacteria</taxon>
        <taxon>Pseudomonadati</taxon>
        <taxon>Verrucomicrobiota</taxon>
        <taxon>Opitutia</taxon>
        <taxon>Puniceicoccales</taxon>
        <taxon>Coraliomargaritaceae</taxon>
        <taxon>Thalassobacterium</taxon>
    </lineage>
</organism>
<dbReference type="Proteomes" id="UP001243717">
    <property type="component" value="Unassembled WGS sequence"/>
</dbReference>
<feature type="transmembrane region" description="Helical" evidence="1">
    <location>
        <begin position="146"/>
        <end position="165"/>
    </location>
</feature>
<comment type="caution">
    <text evidence="2">The sequence shown here is derived from an EMBL/GenBank/DDBJ whole genome shotgun (WGS) entry which is preliminary data.</text>
</comment>
<sequence>MSKDLIIKFVTGRCVLFALSVILSVAALFLVVPATRAAVVQYGGYFFALSTTMLFLAWLAVAFLREHFSGSWKIASISLACAATVIGSYVIFVHADFGYKIAMDDYVLANTARNMHEDRQVLTDVNLLLDHAGKQVAANTVIDKRLWLYPLYVSILHDCLGYSVFNSFLLNGILGGLLFLLAYAFGCLLSGAPAGFLTVLLFAGLPLVSQIASGGGMELLGLVLLIVVMLGAIAYLKQPSRLGEGVLVLATVLLAYTRYELALFIAPVALIVLLGWLRSGQIQLSWATILAPLLLVAYGLHILDYLSQPSAWELTRGAETAFSWQYLITNFSHALAFFFAWDGDLANSPMLSVCGLIGLVAFPLVFKYRVAGQRFLDFRPVDLCLIVFAPFLILQFVLILGFHASRLDSPFVSRYSLLFYWLLTLSSVVLMTHFARQFKSVWCYAIISSTCFVLFYTMSVNANPPYSRENFVVNEDRWLGAFADEVAPSALWIDRYLLTHTMREESSLGLNACLRSSDSILGLVDDGVYEEIVYVERLLLNGQAYVPESLQARAMRDRFQMEILAERSFRPYHLTRICRLVSLRGSVDE</sequence>
<name>A0ABU1AHM2_9BACT</name>
<feature type="transmembrane region" description="Helical" evidence="1">
    <location>
        <begin position="76"/>
        <end position="95"/>
    </location>
</feature>
<feature type="transmembrane region" description="Helical" evidence="1">
    <location>
        <begin position="441"/>
        <end position="458"/>
    </location>
</feature>
<evidence type="ECO:0008006" key="4">
    <source>
        <dbReference type="Google" id="ProtNLM"/>
    </source>
</evidence>
<evidence type="ECO:0000313" key="3">
    <source>
        <dbReference type="Proteomes" id="UP001243717"/>
    </source>
</evidence>
<feature type="transmembrane region" description="Helical" evidence="1">
    <location>
        <begin position="177"/>
        <end position="207"/>
    </location>
</feature>
<proteinExistence type="predicted"/>
<keyword evidence="3" id="KW-1185">Reference proteome</keyword>
<dbReference type="RefSeq" id="WP_308984799.1">
    <property type="nucleotide sequence ID" value="NZ_JARXIC010000010.1"/>
</dbReference>
<feature type="transmembrane region" description="Helical" evidence="1">
    <location>
        <begin position="47"/>
        <end position="64"/>
    </location>
</feature>
<keyword evidence="1" id="KW-1133">Transmembrane helix</keyword>
<accession>A0ABU1AHM2</accession>
<feature type="transmembrane region" description="Helical" evidence="1">
    <location>
        <begin position="347"/>
        <end position="368"/>
    </location>
</feature>